<evidence type="ECO:0000256" key="7">
    <source>
        <dbReference type="ARBA" id="ARBA00022840"/>
    </source>
</evidence>
<evidence type="ECO:0000256" key="9">
    <source>
        <dbReference type="ARBA" id="ARBA00039149"/>
    </source>
</evidence>
<dbReference type="PANTHER" id="PTHR42914">
    <property type="entry name" value="7-CYANO-7-DEAZAGUANINE SYNTHASE"/>
    <property type="match status" value="1"/>
</dbReference>
<comment type="pathway">
    <text evidence="1">Purine metabolism; 7-cyano-7-deazaguanine biosynthesis.</text>
</comment>
<dbReference type="EMBL" id="CP157680">
    <property type="protein sequence ID" value="XBP73280.1"/>
    <property type="molecule type" value="Genomic_DNA"/>
</dbReference>
<dbReference type="SUPFAM" id="SSF52402">
    <property type="entry name" value="Adenine nucleotide alpha hydrolases-like"/>
    <property type="match status" value="1"/>
</dbReference>
<dbReference type="GO" id="GO:0046872">
    <property type="term" value="F:metal ion binding"/>
    <property type="evidence" value="ECO:0007669"/>
    <property type="project" value="UniProtKB-KW"/>
</dbReference>
<evidence type="ECO:0000256" key="4">
    <source>
        <dbReference type="ARBA" id="ARBA00022741"/>
    </source>
</evidence>
<dbReference type="InterPro" id="IPR018317">
    <property type="entry name" value="QueC"/>
</dbReference>
<dbReference type="AlphaFoldDB" id="A0AAU7M0L3"/>
<dbReference type="RefSeq" id="WP_349283375.1">
    <property type="nucleotide sequence ID" value="NZ_CBCSCU010000040.1"/>
</dbReference>
<keyword evidence="7" id="KW-0067">ATP-binding</keyword>
<reference evidence="11" key="1">
    <citation type="submission" date="2024-05" db="EMBL/GenBank/DDBJ databases">
        <authorList>
            <person name="Bunk B."/>
            <person name="Swiderski J."/>
            <person name="Sproer C."/>
            <person name="Thiel V."/>
        </authorList>
    </citation>
    <scope>NUCLEOTIDE SEQUENCE</scope>
    <source>
        <strain evidence="11">DSM 17735</strain>
        <plasmid evidence="11">p5</plasmid>
    </source>
</reference>
<dbReference type="PANTHER" id="PTHR42914:SF1">
    <property type="entry name" value="7-CYANO-7-DEAZAGUANINE SYNTHASE"/>
    <property type="match status" value="1"/>
</dbReference>
<dbReference type="EC" id="6.3.4.20" evidence="9"/>
<evidence type="ECO:0000256" key="10">
    <source>
        <dbReference type="ARBA" id="ARBA00047890"/>
    </source>
</evidence>
<name>A0AAU7M0L3_9BURK</name>
<sequence length="399" mass="43908">MDLLNIAAGVYAVDRAVKRQASTGNDTGIRFLNVCFSVQDLAFWQRSDITEVVEEILSFLTDENWSVAFKQAKAVSVPQQAPLDLSLMRRPRRIALYSGGLDSAAGLANRVLAGMDDYLLVTVGHHNKLRRLCAKQIKELSQLTQTPRQLHSTLTVNLQGGVTKRMRQQESSQRSRAFLFCAAAAVAAQTCQIEEIEIFENGVGAINLPVMTAMLIGGLATRGAHPTFLKRMGELASHVAENPVRYSLPFAALTKAEMLAPLKIHGLEAWAQQSQSCVHTSLREKASHCGQCPGCIERRQAFAAAGIAELIVGQYSFDLIEGKTLAPNSADYLRCYLDDAAAWLSGDTSIRHRLHWHLSGTDVPSEQHKLIAERQYRHAQEVMTTLGHLTGQRLAKVPN</sequence>
<keyword evidence="2 11" id="KW-0436">Ligase</keyword>
<dbReference type="Gene3D" id="3.40.50.620">
    <property type="entry name" value="HUPs"/>
    <property type="match status" value="1"/>
</dbReference>
<gene>
    <name evidence="11" type="ORF">ABLV49_25915</name>
</gene>
<evidence type="ECO:0000256" key="2">
    <source>
        <dbReference type="ARBA" id="ARBA00022598"/>
    </source>
</evidence>
<comment type="similarity">
    <text evidence="8">Belongs to the QueC family.</text>
</comment>
<geneLocation type="plasmid" evidence="11">
    <name>p5</name>
</geneLocation>
<accession>A0AAU7M0L3</accession>
<keyword evidence="4" id="KW-0547">Nucleotide-binding</keyword>
<evidence type="ECO:0000256" key="5">
    <source>
        <dbReference type="ARBA" id="ARBA00022785"/>
    </source>
</evidence>
<keyword evidence="3" id="KW-0479">Metal-binding</keyword>
<proteinExistence type="inferred from homology"/>
<evidence type="ECO:0000256" key="3">
    <source>
        <dbReference type="ARBA" id="ARBA00022723"/>
    </source>
</evidence>
<dbReference type="InterPro" id="IPR014729">
    <property type="entry name" value="Rossmann-like_a/b/a_fold"/>
</dbReference>
<keyword evidence="6" id="KW-0862">Zinc</keyword>
<keyword evidence="11" id="KW-0614">Plasmid</keyword>
<evidence type="ECO:0000256" key="8">
    <source>
        <dbReference type="ARBA" id="ARBA00037993"/>
    </source>
</evidence>
<comment type="catalytic activity">
    <reaction evidence="10">
        <text>7-carboxy-7-carbaguanine + NH4(+) + 2 ATP = 7-cyano-7-carbaguanine + 2 AMP + 2 diphosphate + 2 H(+)</text>
        <dbReference type="Rhea" id="RHEA:27982"/>
        <dbReference type="ChEBI" id="CHEBI:15378"/>
        <dbReference type="ChEBI" id="CHEBI:28938"/>
        <dbReference type="ChEBI" id="CHEBI:30616"/>
        <dbReference type="ChEBI" id="CHEBI:33019"/>
        <dbReference type="ChEBI" id="CHEBI:45075"/>
        <dbReference type="ChEBI" id="CHEBI:61036"/>
        <dbReference type="ChEBI" id="CHEBI:456215"/>
        <dbReference type="EC" id="6.3.4.20"/>
    </reaction>
</comment>
<evidence type="ECO:0000313" key="11">
    <source>
        <dbReference type="EMBL" id="XBP73280.1"/>
    </source>
</evidence>
<organism evidence="11">
    <name type="scientific">Polaromonas hydrogenivorans</name>
    <dbReference type="NCBI Taxonomy" id="335476"/>
    <lineage>
        <taxon>Bacteria</taxon>
        <taxon>Pseudomonadati</taxon>
        <taxon>Pseudomonadota</taxon>
        <taxon>Betaproteobacteria</taxon>
        <taxon>Burkholderiales</taxon>
        <taxon>Comamonadaceae</taxon>
        <taxon>Polaromonas</taxon>
    </lineage>
</organism>
<dbReference type="GO" id="GO:0008616">
    <property type="term" value="P:tRNA queuosine(34) biosynthetic process"/>
    <property type="evidence" value="ECO:0007669"/>
    <property type="project" value="UniProtKB-KW"/>
</dbReference>
<dbReference type="GO" id="GO:0016874">
    <property type="term" value="F:ligase activity"/>
    <property type="evidence" value="ECO:0007669"/>
    <property type="project" value="UniProtKB-KW"/>
</dbReference>
<protein>
    <recommendedName>
        <fullName evidence="9">7-cyano-7-deazaguanine synthase</fullName>
        <ecNumber evidence="9">6.3.4.20</ecNumber>
    </recommendedName>
</protein>
<evidence type="ECO:0000256" key="6">
    <source>
        <dbReference type="ARBA" id="ARBA00022833"/>
    </source>
</evidence>
<evidence type="ECO:0000256" key="1">
    <source>
        <dbReference type="ARBA" id="ARBA00005061"/>
    </source>
</evidence>
<dbReference type="GO" id="GO:0005524">
    <property type="term" value="F:ATP binding"/>
    <property type="evidence" value="ECO:0007669"/>
    <property type="project" value="UniProtKB-KW"/>
</dbReference>
<keyword evidence="5" id="KW-0671">Queuosine biosynthesis</keyword>
<dbReference type="Pfam" id="PF06508">
    <property type="entry name" value="QueC"/>
    <property type="match status" value="1"/>
</dbReference>